<accession>N1UAT1</accession>
<comment type="caution">
    <text evidence="1">The sequence shown here is derived from an EMBL/GenBank/DDBJ whole genome shotgun (WGS) entry which is preliminary data.</text>
</comment>
<sequence>MTRSVASLNEPVGFGFNQVERENSLNFDVRTDSKKEFLSQPLNFLYLIIQKRPYRV</sequence>
<reference evidence="1 2" key="1">
    <citation type="submission" date="2013-02" db="EMBL/GenBank/DDBJ databases">
        <authorList>
            <person name="Harkins D.M."/>
            <person name="Durkin A.S."/>
            <person name="Brinkac L.M."/>
            <person name="Haft D.H."/>
            <person name="Selengut J.D."/>
            <person name="Sanka R."/>
            <person name="DePew J."/>
            <person name="Purushe J."/>
            <person name="Haake D.A."/>
            <person name="Matsunaga J."/>
            <person name="Vinetz J.M."/>
            <person name="Sutton G.G."/>
            <person name="Nierman W.C."/>
            <person name="Fouts D.E."/>
        </authorList>
    </citation>
    <scope>NUCLEOTIDE SEQUENCE [LARGE SCALE GENOMIC DNA]</scope>
    <source>
        <strain evidence="1 2">Ecochallenge</strain>
    </source>
</reference>
<dbReference type="AlphaFoldDB" id="N1UAT1"/>
<evidence type="ECO:0000313" key="1">
    <source>
        <dbReference type="EMBL" id="EMY15326.1"/>
    </source>
</evidence>
<dbReference type="Proteomes" id="UP000012249">
    <property type="component" value="Unassembled WGS sequence"/>
</dbReference>
<protein>
    <submittedName>
        <fullName evidence="1">Uncharacterized protein</fullName>
    </submittedName>
</protein>
<name>N1UAT1_9LEPT</name>
<gene>
    <name evidence="1" type="ORF">LEP1GSC043_1551</name>
</gene>
<evidence type="ECO:0000313" key="2">
    <source>
        <dbReference type="Proteomes" id="UP000012249"/>
    </source>
</evidence>
<dbReference type="EMBL" id="AHMI02000097">
    <property type="protein sequence ID" value="EMY15326.1"/>
    <property type="molecule type" value="Genomic_DNA"/>
</dbReference>
<organism evidence="1 2">
    <name type="scientific">Leptospira weilii str. Ecochallenge</name>
    <dbReference type="NCBI Taxonomy" id="1049986"/>
    <lineage>
        <taxon>Bacteria</taxon>
        <taxon>Pseudomonadati</taxon>
        <taxon>Spirochaetota</taxon>
        <taxon>Spirochaetia</taxon>
        <taxon>Leptospirales</taxon>
        <taxon>Leptospiraceae</taxon>
        <taxon>Leptospira</taxon>
    </lineage>
</organism>
<proteinExistence type="predicted"/>